<dbReference type="AlphaFoldDB" id="A0A511BQV8"/>
<feature type="transmembrane region" description="Helical" evidence="9">
    <location>
        <begin position="77"/>
        <end position="95"/>
    </location>
</feature>
<dbReference type="PANTHER" id="PTHR33908:SF11">
    <property type="entry name" value="MEMBRANE PROTEIN"/>
    <property type="match status" value="1"/>
</dbReference>
<keyword evidence="12" id="KW-1185">Reference proteome</keyword>
<evidence type="ECO:0000256" key="2">
    <source>
        <dbReference type="ARBA" id="ARBA00022475"/>
    </source>
</evidence>
<feature type="transmembrane region" description="Helical" evidence="9">
    <location>
        <begin position="197"/>
        <end position="217"/>
    </location>
</feature>
<dbReference type="GO" id="GO:0005886">
    <property type="term" value="C:plasma membrane"/>
    <property type="evidence" value="ECO:0007669"/>
    <property type="project" value="UniProtKB-SubCell"/>
</dbReference>
<dbReference type="EMBL" id="BJVC01000002">
    <property type="protein sequence ID" value="GEL02213.1"/>
    <property type="molecule type" value="Genomic_DNA"/>
</dbReference>
<comment type="subcellular location">
    <subcellularLocation>
        <location evidence="1">Cell membrane</location>
        <topology evidence="1">Multi-pass membrane protein</topology>
    </subcellularLocation>
</comment>
<evidence type="ECO:0000256" key="4">
    <source>
        <dbReference type="ARBA" id="ARBA00022679"/>
    </source>
</evidence>
<evidence type="ECO:0000259" key="10">
    <source>
        <dbReference type="Pfam" id="PF13231"/>
    </source>
</evidence>
<evidence type="ECO:0000256" key="1">
    <source>
        <dbReference type="ARBA" id="ARBA00004651"/>
    </source>
</evidence>
<evidence type="ECO:0000256" key="3">
    <source>
        <dbReference type="ARBA" id="ARBA00022676"/>
    </source>
</evidence>
<feature type="transmembrane region" description="Helical" evidence="9">
    <location>
        <begin position="281"/>
        <end position="298"/>
    </location>
</feature>
<dbReference type="GO" id="GO:0009103">
    <property type="term" value="P:lipopolysaccharide biosynthetic process"/>
    <property type="evidence" value="ECO:0007669"/>
    <property type="project" value="UniProtKB-ARBA"/>
</dbReference>
<reference evidence="11 12" key="1">
    <citation type="submission" date="2019-07" db="EMBL/GenBank/DDBJ databases">
        <title>Whole genome shotgun sequence of Swaminathania salitolerans NBRC 104436.</title>
        <authorList>
            <person name="Hosoyama A."/>
            <person name="Uohara A."/>
            <person name="Ohji S."/>
            <person name="Ichikawa N."/>
        </authorList>
    </citation>
    <scope>NUCLEOTIDE SEQUENCE [LARGE SCALE GENOMIC DNA]</scope>
    <source>
        <strain evidence="11 12">NBRC 104436</strain>
    </source>
</reference>
<evidence type="ECO:0000256" key="6">
    <source>
        <dbReference type="ARBA" id="ARBA00022989"/>
    </source>
</evidence>
<feature type="transmembrane region" description="Helical" evidence="9">
    <location>
        <begin position="330"/>
        <end position="350"/>
    </location>
</feature>
<keyword evidence="6 9" id="KW-1133">Transmembrane helix</keyword>
<feature type="transmembrane region" description="Helical" evidence="9">
    <location>
        <begin position="107"/>
        <end position="126"/>
    </location>
</feature>
<comment type="caution">
    <text evidence="11">The sequence shown here is derived from an EMBL/GenBank/DDBJ whole genome shotgun (WGS) entry which is preliminary data.</text>
</comment>
<feature type="region of interest" description="Disordered" evidence="8">
    <location>
        <begin position="416"/>
        <end position="458"/>
    </location>
</feature>
<evidence type="ECO:0000256" key="8">
    <source>
        <dbReference type="SAM" id="MobiDB-lite"/>
    </source>
</evidence>
<proteinExistence type="predicted"/>
<feature type="domain" description="Glycosyltransferase RgtA/B/C/D-like" evidence="10">
    <location>
        <begin position="56"/>
        <end position="215"/>
    </location>
</feature>
<dbReference type="InterPro" id="IPR038731">
    <property type="entry name" value="RgtA/B/C-like"/>
</dbReference>
<evidence type="ECO:0000256" key="7">
    <source>
        <dbReference type="ARBA" id="ARBA00023136"/>
    </source>
</evidence>
<keyword evidence="4" id="KW-0808">Transferase</keyword>
<accession>A0A511BQV8</accession>
<dbReference type="InterPro" id="IPR050297">
    <property type="entry name" value="LipidA_mod_glycosyltrf_83"/>
</dbReference>
<keyword evidence="7 9" id="KW-0472">Membrane</keyword>
<evidence type="ECO:0000313" key="11">
    <source>
        <dbReference type="EMBL" id="GEL02213.1"/>
    </source>
</evidence>
<name>A0A511BQV8_9PROT</name>
<protein>
    <recommendedName>
        <fullName evidence="10">Glycosyltransferase RgtA/B/C/D-like domain-containing protein</fullName>
    </recommendedName>
</protein>
<evidence type="ECO:0000256" key="5">
    <source>
        <dbReference type="ARBA" id="ARBA00022692"/>
    </source>
</evidence>
<feature type="transmembrane region" description="Helical" evidence="9">
    <location>
        <begin position="304"/>
        <end position="323"/>
    </location>
</feature>
<feature type="transmembrane region" description="Helical" evidence="9">
    <location>
        <begin position="133"/>
        <end position="150"/>
    </location>
</feature>
<gene>
    <name evidence="11" type="ORF">SSA02_13760</name>
</gene>
<feature type="transmembrane region" description="Helical" evidence="9">
    <location>
        <begin position="247"/>
        <end position="269"/>
    </location>
</feature>
<dbReference type="Pfam" id="PF13231">
    <property type="entry name" value="PMT_2"/>
    <property type="match status" value="1"/>
</dbReference>
<keyword evidence="2" id="KW-1003">Cell membrane</keyword>
<evidence type="ECO:0000313" key="12">
    <source>
        <dbReference type="Proteomes" id="UP000321405"/>
    </source>
</evidence>
<dbReference type="PANTHER" id="PTHR33908">
    <property type="entry name" value="MANNOSYLTRANSFERASE YKCB-RELATED"/>
    <property type="match status" value="1"/>
</dbReference>
<dbReference type="GO" id="GO:0016763">
    <property type="term" value="F:pentosyltransferase activity"/>
    <property type="evidence" value="ECO:0007669"/>
    <property type="project" value="TreeGrafter"/>
</dbReference>
<keyword evidence="3" id="KW-0328">Glycosyltransferase</keyword>
<keyword evidence="5 9" id="KW-0812">Transmembrane</keyword>
<dbReference type="RefSeq" id="WP_186807704.1">
    <property type="nucleotide sequence ID" value="NZ_BJVC01000002.1"/>
</dbReference>
<sequence length="524" mass="56562">MMRFWRFETRQARIGAWALLFVLTGLRLGLAARVGVTPDEAYYRLWALHLQSGYLDHPPMIALWIRLGTTLFGDGGFGIRVLGPVSALAGSAFLIQAGRDLFGTQEAGYRAALLLNATLMLGLGAATATPDTPLVFFLALVLAACGRLLATGNPVWWLGIGAGFALAFDSKYTAVLPAAGCGLWFLTSRVQRRSWPFVLSGAVLGAAMISPVLWWNATHHWASFLKQGGRAGDWNPLRALNFLLELVGGQIGLATPLIFALFCLGVVWCVRHRRSSQAASLLAWMSLVPALVFVQHALGARVQANWPVVIYPVMALGAAATGYRIGTACCLGLFMTSLVTLQGIFALLPLSAHFDVIARQSAGWDGLIGEIRQAAPDRPALVAGDYALASILRYHAKDQPVLSYDSRWRYLDGATGGKAPEDRSDLSVLPSRRAVSGRAPERMPDIPSGMSSDLPSGAGTGGRSMLLVLREGERADLPALWLKPALPGHVCRRLRGMPVVCYRLVPLAVMPLKPTHRLGLYRLP</sequence>
<dbReference type="Proteomes" id="UP000321405">
    <property type="component" value="Unassembled WGS sequence"/>
</dbReference>
<organism evidence="11 12">
    <name type="scientific">Swaminathania salitolerans</name>
    <dbReference type="NCBI Taxonomy" id="182838"/>
    <lineage>
        <taxon>Bacteria</taxon>
        <taxon>Pseudomonadati</taxon>
        <taxon>Pseudomonadota</taxon>
        <taxon>Alphaproteobacteria</taxon>
        <taxon>Acetobacterales</taxon>
        <taxon>Acetobacteraceae</taxon>
        <taxon>Swaminathania</taxon>
    </lineage>
</organism>
<evidence type="ECO:0000256" key="9">
    <source>
        <dbReference type="SAM" id="Phobius"/>
    </source>
</evidence>